<dbReference type="GO" id="GO:0061617">
    <property type="term" value="C:MICOS complex"/>
    <property type="evidence" value="ECO:0007669"/>
    <property type="project" value="UniProtKB-UniRule"/>
</dbReference>
<protein>
    <recommendedName>
        <fullName evidence="1">MICOS complex subunit</fullName>
    </recommendedName>
</protein>
<dbReference type="Proteomes" id="UP001174694">
    <property type="component" value="Unassembled WGS sequence"/>
</dbReference>
<organism evidence="4 5">
    <name type="scientific">Pleurostoma richardsiae</name>
    <dbReference type="NCBI Taxonomy" id="41990"/>
    <lineage>
        <taxon>Eukaryota</taxon>
        <taxon>Fungi</taxon>
        <taxon>Dikarya</taxon>
        <taxon>Ascomycota</taxon>
        <taxon>Pezizomycotina</taxon>
        <taxon>Sordariomycetes</taxon>
        <taxon>Sordariomycetidae</taxon>
        <taxon>Calosphaeriales</taxon>
        <taxon>Pleurostomataceae</taxon>
        <taxon>Pleurostoma</taxon>
    </lineage>
</organism>
<dbReference type="PANTHER" id="PTHR28268:SF1">
    <property type="entry name" value="MICOS SUBUNIT MIC26"/>
    <property type="match status" value="1"/>
</dbReference>
<keyword evidence="1" id="KW-0496">Mitochondrion</keyword>
<comment type="subcellular location">
    <subcellularLocation>
        <location evidence="1">Mitochondrion inner membrane</location>
    </subcellularLocation>
</comment>
<dbReference type="Pfam" id="PF09769">
    <property type="entry name" value="ApoO"/>
    <property type="match status" value="1"/>
</dbReference>
<comment type="subunit">
    <text evidence="1">Component of the mitochondrial contact site and cristae organizing system (MICOS) complex.</text>
</comment>
<feature type="transmembrane region" description="Helical" evidence="1">
    <location>
        <begin position="150"/>
        <end position="167"/>
    </location>
</feature>
<dbReference type="AlphaFoldDB" id="A0AA38VR33"/>
<dbReference type="PANTHER" id="PTHR28268">
    <property type="entry name" value="MICOS SUBUNIT MIC26"/>
    <property type="match status" value="1"/>
</dbReference>
<dbReference type="GO" id="GO:0044284">
    <property type="term" value="C:mitochondrial crista junction"/>
    <property type="evidence" value="ECO:0007669"/>
    <property type="project" value="TreeGrafter"/>
</dbReference>
<gene>
    <name evidence="4" type="ORF">NKR23_g7497</name>
</gene>
<keyword evidence="1" id="KW-0812">Transmembrane</keyword>
<keyword evidence="1" id="KW-0999">Mitochondrion inner membrane</keyword>
<proteinExistence type="predicted"/>
<feature type="transmembrane region" description="Helical" evidence="1">
    <location>
        <begin position="174"/>
        <end position="192"/>
    </location>
</feature>
<feature type="signal peptide" evidence="3">
    <location>
        <begin position="1"/>
        <end position="32"/>
    </location>
</feature>
<feature type="region of interest" description="Disordered" evidence="2">
    <location>
        <begin position="42"/>
        <end position="94"/>
    </location>
</feature>
<dbReference type="EMBL" id="JANBVO010000023">
    <property type="protein sequence ID" value="KAJ9142214.1"/>
    <property type="molecule type" value="Genomic_DNA"/>
</dbReference>
<evidence type="ECO:0000313" key="4">
    <source>
        <dbReference type="EMBL" id="KAJ9142214.1"/>
    </source>
</evidence>
<evidence type="ECO:0000256" key="2">
    <source>
        <dbReference type="SAM" id="MobiDB-lite"/>
    </source>
</evidence>
<feature type="compositionally biased region" description="Low complexity" evidence="2">
    <location>
        <begin position="59"/>
        <end position="82"/>
    </location>
</feature>
<evidence type="ECO:0000256" key="1">
    <source>
        <dbReference type="RuleBase" id="RU363021"/>
    </source>
</evidence>
<keyword evidence="1" id="KW-1133">Transmembrane helix</keyword>
<keyword evidence="1" id="KW-0472">Membrane</keyword>
<evidence type="ECO:0000313" key="5">
    <source>
        <dbReference type="Proteomes" id="UP001174694"/>
    </source>
</evidence>
<dbReference type="GO" id="GO:0042407">
    <property type="term" value="P:cristae formation"/>
    <property type="evidence" value="ECO:0007669"/>
    <property type="project" value="InterPro"/>
</dbReference>
<accession>A0AA38VR33</accession>
<keyword evidence="5" id="KW-1185">Reference proteome</keyword>
<feature type="chain" id="PRO_5041431868" description="MICOS complex subunit" evidence="3">
    <location>
        <begin position="33"/>
        <end position="261"/>
    </location>
</feature>
<name>A0AA38VR33_9PEZI</name>
<evidence type="ECO:0000256" key="3">
    <source>
        <dbReference type="SAM" id="SignalP"/>
    </source>
</evidence>
<dbReference type="InterPro" id="IPR019166">
    <property type="entry name" value="MIC26/MIC27"/>
</dbReference>
<reference evidence="4" key="1">
    <citation type="submission" date="2022-07" db="EMBL/GenBank/DDBJ databases">
        <title>Fungi with potential for degradation of polypropylene.</title>
        <authorList>
            <person name="Gostincar C."/>
        </authorList>
    </citation>
    <scope>NUCLEOTIDE SEQUENCE</scope>
    <source>
        <strain evidence="4">EXF-13308</strain>
    </source>
</reference>
<sequence length="261" mass="27982">MAARVLLQRHAAPLAASLLVGGVVLSPRVALAEAPEAFKQPKKPIYDDFDAPPTSATLPPVKAAPIPVAPATSAPTSQPAATEQTPRPHGPTPTDRLAAQIRVARLYLYRQASAAEDAVNAAMDRAFHLERSFTDTLASLAPPRESGERLMPGLIYVLVAAMAGSIVTRRSNILLRATVPAAFGMGAGWAVIPVTMRNTADLAWTYEQRFPAVAEAHVRTRESVEKAWSFARVHADVGARMLDEKVGEAREAVEGWVRKGK</sequence>
<comment type="caution">
    <text evidence="4">The sequence shown here is derived from an EMBL/GenBank/DDBJ whole genome shotgun (WGS) entry which is preliminary data.</text>
</comment>
<dbReference type="InterPro" id="IPR033181">
    <property type="entry name" value="Mic26_fungi"/>
</dbReference>
<comment type="function">
    <text evidence="1">Component of the MICOS complex, a large protein complex of the mitochondrial inner membrane that plays crucial roles in the maintenance of crista junctions, inner membrane architecture, and formation of contact sites to the outer membrane.</text>
</comment>
<keyword evidence="3" id="KW-0732">Signal</keyword>